<dbReference type="PROSITE" id="PS50850">
    <property type="entry name" value="MFS"/>
    <property type="match status" value="1"/>
</dbReference>
<dbReference type="Pfam" id="PF07690">
    <property type="entry name" value="MFS_1"/>
    <property type="match status" value="1"/>
</dbReference>
<dbReference type="STRING" id="1121001.SAMN02745857_00941"/>
<organism evidence="6 7">
    <name type="scientific">Andreprevotia lacus DSM 23236</name>
    <dbReference type="NCBI Taxonomy" id="1121001"/>
    <lineage>
        <taxon>Bacteria</taxon>
        <taxon>Pseudomonadati</taxon>
        <taxon>Pseudomonadota</taxon>
        <taxon>Betaproteobacteria</taxon>
        <taxon>Neisseriales</taxon>
        <taxon>Chitinibacteraceae</taxon>
        <taxon>Andreprevotia</taxon>
    </lineage>
</organism>
<proteinExistence type="predicted"/>
<dbReference type="PANTHER" id="PTHR23531:SF1">
    <property type="entry name" value="QUINOLENE RESISTANCE PROTEIN NORA"/>
    <property type="match status" value="1"/>
</dbReference>
<evidence type="ECO:0000313" key="6">
    <source>
        <dbReference type="EMBL" id="SMC20410.1"/>
    </source>
</evidence>
<feature type="transmembrane region" description="Helical" evidence="4">
    <location>
        <begin position="345"/>
        <end position="367"/>
    </location>
</feature>
<evidence type="ECO:0000256" key="1">
    <source>
        <dbReference type="ARBA" id="ARBA00022692"/>
    </source>
</evidence>
<dbReference type="PANTHER" id="PTHR23531">
    <property type="entry name" value="QUINOLENE RESISTANCE PROTEIN NORA"/>
    <property type="match status" value="1"/>
</dbReference>
<dbReference type="InterPro" id="IPR011701">
    <property type="entry name" value="MFS"/>
</dbReference>
<dbReference type="InterPro" id="IPR036259">
    <property type="entry name" value="MFS_trans_sf"/>
</dbReference>
<gene>
    <name evidence="6" type="ORF">SAMN02745857_00941</name>
</gene>
<reference evidence="6 7" key="1">
    <citation type="submission" date="2017-04" db="EMBL/GenBank/DDBJ databases">
        <authorList>
            <person name="Afonso C.L."/>
            <person name="Miller P.J."/>
            <person name="Scott M.A."/>
            <person name="Spackman E."/>
            <person name="Goraichik I."/>
            <person name="Dimitrov K.M."/>
            <person name="Suarez D.L."/>
            <person name="Swayne D.E."/>
        </authorList>
    </citation>
    <scope>NUCLEOTIDE SEQUENCE [LARGE SCALE GENOMIC DNA]</scope>
    <source>
        <strain evidence="6 7">DSM 23236</strain>
    </source>
</reference>
<dbReference type="Proteomes" id="UP000192761">
    <property type="component" value="Unassembled WGS sequence"/>
</dbReference>
<feature type="transmembrane region" description="Helical" evidence="4">
    <location>
        <begin position="117"/>
        <end position="142"/>
    </location>
</feature>
<feature type="transmembrane region" description="Helical" evidence="4">
    <location>
        <begin position="222"/>
        <end position="249"/>
    </location>
</feature>
<feature type="transmembrane region" description="Helical" evidence="4">
    <location>
        <begin position="182"/>
        <end position="201"/>
    </location>
</feature>
<evidence type="ECO:0000259" key="5">
    <source>
        <dbReference type="PROSITE" id="PS50850"/>
    </source>
</evidence>
<dbReference type="InterPro" id="IPR020846">
    <property type="entry name" value="MFS_dom"/>
</dbReference>
<keyword evidence="1 4" id="KW-0812">Transmembrane</keyword>
<feature type="transmembrane region" description="Helical" evidence="4">
    <location>
        <begin position="88"/>
        <end position="111"/>
    </location>
</feature>
<dbReference type="NCBIfam" id="NF003477">
    <property type="entry name" value="PRK05122.1"/>
    <property type="match status" value="1"/>
</dbReference>
<dbReference type="RefSeq" id="WP_084089409.1">
    <property type="nucleotide sequence ID" value="NZ_FWXD01000004.1"/>
</dbReference>
<dbReference type="AlphaFoldDB" id="A0A1W1X9C4"/>
<evidence type="ECO:0000313" key="7">
    <source>
        <dbReference type="Proteomes" id="UP000192761"/>
    </source>
</evidence>
<evidence type="ECO:0000256" key="3">
    <source>
        <dbReference type="ARBA" id="ARBA00023136"/>
    </source>
</evidence>
<feature type="transmembrane region" description="Helical" evidence="4">
    <location>
        <begin position="21"/>
        <end position="47"/>
    </location>
</feature>
<sequence length="404" mass="40437">MRTATQPAAAATPAAGSILPALLPLALFVLLGFLAVGLPLAVLPGYVHGTLGYGNVMVGVVIGTQALAALLTRASVGRYVDERGGKRATLIGLALAATSGAFYLLAHALAAMPVASLAALLLGRVALGLSDSFVITGCFAWGMGRIGAQNAGRMMAIFGMAMFAAMTLGAPLGVAVQAQGGLSLLAAAVIALPALALFAASQLAGTPAIAGKRLPFSQVLGLIWLPGLGLASGVAGFAVLATFITLLFAQRGWGNAAFALTLFGIGYIGLRLFLAHLPDKLGGARVAMVSLLVEAAGLALIWQAPTAQLAFAGAVLVGLGFSLVFPSFGVEAIRRVPPQSRSAALGAYAAFFDLAFAVTGPLAGLVAGSASYGVVYALAGAVAMLGTALAWRLAGKVPALSVHH</sequence>
<feature type="transmembrane region" description="Helical" evidence="4">
    <location>
        <begin position="255"/>
        <end position="274"/>
    </location>
</feature>
<dbReference type="GO" id="GO:0022857">
    <property type="term" value="F:transmembrane transporter activity"/>
    <property type="evidence" value="ECO:0007669"/>
    <property type="project" value="InterPro"/>
</dbReference>
<keyword evidence="7" id="KW-1185">Reference proteome</keyword>
<dbReference type="NCBIfam" id="NF009048">
    <property type="entry name" value="PRK12382.1"/>
    <property type="match status" value="1"/>
</dbReference>
<evidence type="ECO:0000256" key="2">
    <source>
        <dbReference type="ARBA" id="ARBA00022989"/>
    </source>
</evidence>
<dbReference type="OrthoDB" id="322544at2"/>
<feature type="transmembrane region" description="Helical" evidence="4">
    <location>
        <begin position="154"/>
        <end position="176"/>
    </location>
</feature>
<feature type="transmembrane region" description="Helical" evidence="4">
    <location>
        <begin position="286"/>
        <end position="304"/>
    </location>
</feature>
<accession>A0A1W1X9C4</accession>
<feature type="transmembrane region" description="Helical" evidence="4">
    <location>
        <begin position="310"/>
        <end position="333"/>
    </location>
</feature>
<dbReference type="InterPro" id="IPR052714">
    <property type="entry name" value="MFS_Exporter"/>
</dbReference>
<name>A0A1W1X9C4_9NEIS</name>
<protein>
    <submittedName>
        <fullName evidence="6">Predicted arabinose efflux permease, MFS family</fullName>
    </submittedName>
</protein>
<keyword evidence="3 4" id="KW-0472">Membrane</keyword>
<feature type="transmembrane region" description="Helical" evidence="4">
    <location>
        <begin position="373"/>
        <end position="394"/>
    </location>
</feature>
<evidence type="ECO:0000256" key="4">
    <source>
        <dbReference type="SAM" id="Phobius"/>
    </source>
</evidence>
<dbReference type="EMBL" id="FWXD01000004">
    <property type="protein sequence ID" value="SMC20410.1"/>
    <property type="molecule type" value="Genomic_DNA"/>
</dbReference>
<feature type="domain" description="Major facilitator superfamily (MFS) profile" evidence="5">
    <location>
        <begin position="219"/>
        <end position="404"/>
    </location>
</feature>
<feature type="transmembrane region" description="Helical" evidence="4">
    <location>
        <begin position="53"/>
        <end position="76"/>
    </location>
</feature>
<keyword evidence="2 4" id="KW-1133">Transmembrane helix</keyword>
<dbReference type="SUPFAM" id="SSF103473">
    <property type="entry name" value="MFS general substrate transporter"/>
    <property type="match status" value="1"/>
</dbReference>
<dbReference type="Gene3D" id="1.20.1250.20">
    <property type="entry name" value="MFS general substrate transporter like domains"/>
    <property type="match status" value="1"/>
</dbReference>